<evidence type="ECO:0000256" key="6">
    <source>
        <dbReference type="ARBA" id="ARBA00022932"/>
    </source>
</evidence>
<dbReference type="eggNOG" id="COG1466">
    <property type="taxonomic scope" value="Bacteria"/>
</dbReference>
<keyword evidence="3" id="KW-0808">Transferase</keyword>
<gene>
    <name evidence="12" type="ORF">DS2_17772</name>
</gene>
<keyword evidence="4" id="KW-0548">Nucleotidyltransferase</keyword>
<organism evidence="12 13">
    <name type="scientific">Catenovulum agarivorans DS-2</name>
    <dbReference type="NCBI Taxonomy" id="1328313"/>
    <lineage>
        <taxon>Bacteria</taxon>
        <taxon>Pseudomonadati</taxon>
        <taxon>Pseudomonadota</taxon>
        <taxon>Gammaproteobacteria</taxon>
        <taxon>Alteromonadales</taxon>
        <taxon>Alteromonadaceae</taxon>
        <taxon>Catenovulum</taxon>
    </lineage>
</organism>
<dbReference type="InterPro" id="IPR005790">
    <property type="entry name" value="DNA_polIII_delta"/>
</dbReference>
<comment type="similarity">
    <text evidence="7">Belongs to the DNA polymerase HolA subunit family.</text>
</comment>
<dbReference type="Gene3D" id="3.40.50.300">
    <property type="entry name" value="P-loop containing nucleotide triphosphate hydrolases"/>
    <property type="match status" value="1"/>
</dbReference>
<feature type="domain" description="DNA polymerase III subunit delta C-terminal" evidence="11">
    <location>
        <begin position="218"/>
        <end position="311"/>
    </location>
</feature>
<evidence type="ECO:0000259" key="10">
    <source>
        <dbReference type="Pfam" id="PF06144"/>
    </source>
</evidence>
<dbReference type="RefSeq" id="WP_035016331.1">
    <property type="nucleotide sequence ID" value="NZ_ARZY01000049.1"/>
</dbReference>
<dbReference type="Gene3D" id="1.10.8.60">
    <property type="match status" value="1"/>
</dbReference>
<accession>W7Q6G6</accession>
<evidence type="ECO:0000259" key="11">
    <source>
        <dbReference type="Pfam" id="PF14840"/>
    </source>
</evidence>
<dbReference type="GO" id="GO:0006261">
    <property type="term" value="P:DNA-templated DNA replication"/>
    <property type="evidence" value="ECO:0007669"/>
    <property type="project" value="TreeGrafter"/>
</dbReference>
<dbReference type="STRING" id="1328313.DS2_17772"/>
<keyword evidence="13" id="KW-1185">Reference proteome</keyword>
<proteinExistence type="inferred from homology"/>
<dbReference type="PANTHER" id="PTHR34388">
    <property type="entry name" value="DNA POLYMERASE III SUBUNIT DELTA"/>
    <property type="match status" value="1"/>
</dbReference>
<dbReference type="EMBL" id="ARZY01000049">
    <property type="protein sequence ID" value="EWH08359.1"/>
    <property type="molecule type" value="Genomic_DNA"/>
</dbReference>
<keyword evidence="5" id="KW-0235">DNA replication</keyword>
<keyword evidence="6" id="KW-0239">DNA-directed DNA polymerase</keyword>
<dbReference type="GO" id="GO:0003677">
    <property type="term" value="F:DNA binding"/>
    <property type="evidence" value="ECO:0007669"/>
    <property type="project" value="InterPro"/>
</dbReference>
<sequence length="348" mass="40319">MRVYFNQLNRQLNQPLPKVIMVFGDEPYQQQQALDAIRQHCQQQGFDERLRFNSDEDFSWQLVLDEAQALSLFASKKLIEVELANAKPGKEGVKFFKDWCAITDNEHLLIVWGGKLGAEQTKTKWFKELDKHAWYIPVYEIERSKLPDWFRGQFQQHQLNVTPQAAALLCNLFEGNLAGAAQEVARLSLIYPEQQIDEDNVRAAVSDHSRFTVFQLAEDVLADNRNKVVQIIKRLQGEELEPVIVTWMLQREVDNLLELTLAGNQFDATCKKLRIWDNRKGLYRKALQRLNLPLLENIQQALAQFEVAYKSQGIDNPYLFIAHICGLFSANAQLHRFNQLMINEMGED</sequence>
<dbReference type="SUPFAM" id="SSF48019">
    <property type="entry name" value="post-AAA+ oligomerization domain-like"/>
    <property type="match status" value="1"/>
</dbReference>
<evidence type="ECO:0000256" key="5">
    <source>
        <dbReference type="ARBA" id="ARBA00022705"/>
    </source>
</evidence>
<protein>
    <recommendedName>
        <fullName evidence="2 9">DNA polymerase III subunit delta</fullName>
        <ecNumber evidence="1 9">2.7.7.7</ecNumber>
    </recommendedName>
</protein>
<dbReference type="Pfam" id="PF06144">
    <property type="entry name" value="DNA_pol3_delta"/>
    <property type="match status" value="1"/>
</dbReference>
<dbReference type="OrthoDB" id="9770982at2"/>
<dbReference type="GO" id="GO:0003887">
    <property type="term" value="F:DNA-directed DNA polymerase activity"/>
    <property type="evidence" value="ECO:0007669"/>
    <property type="project" value="UniProtKB-UniRule"/>
</dbReference>
<dbReference type="InterPro" id="IPR008921">
    <property type="entry name" value="DNA_pol3_clamp-load_cplx_C"/>
</dbReference>
<reference evidence="12 13" key="1">
    <citation type="journal article" date="2014" name="Genome Announc.">
        <title>Draft Genome Sequence of the Agar-Degrading Bacterium Catenovulum sp. Strain DS-2, Isolated from Intestines of Haliotis diversicolor.</title>
        <authorList>
            <person name="Shan D."/>
            <person name="Li X."/>
            <person name="Gu Z."/>
            <person name="Wei G."/>
            <person name="Gao Z."/>
            <person name="Shao Z."/>
        </authorList>
    </citation>
    <scope>NUCLEOTIDE SEQUENCE [LARGE SCALE GENOMIC DNA]</scope>
    <source>
        <strain evidence="12 13">DS-2</strain>
    </source>
</reference>
<dbReference type="AlphaFoldDB" id="W7Q6G6"/>
<comment type="catalytic activity">
    <reaction evidence="8">
        <text>DNA(n) + a 2'-deoxyribonucleoside 5'-triphosphate = DNA(n+1) + diphosphate</text>
        <dbReference type="Rhea" id="RHEA:22508"/>
        <dbReference type="Rhea" id="RHEA-COMP:17339"/>
        <dbReference type="Rhea" id="RHEA-COMP:17340"/>
        <dbReference type="ChEBI" id="CHEBI:33019"/>
        <dbReference type="ChEBI" id="CHEBI:61560"/>
        <dbReference type="ChEBI" id="CHEBI:173112"/>
        <dbReference type="EC" id="2.7.7.7"/>
    </reaction>
</comment>
<dbReference type="EC" id="2.7.7.7" evidence="1 9"/>
<dbReference type="InterPro" id="IPR032780">
    <property type="entry name" value="DNA_pol3_delt_C"/>
</dbReference>
<evidence type="ECO:0000256" key="2">
    <source>
        <dbReference type="ARBA" id="ARBA00017703"/>
    </source>
</evidence>
<evidence type="ECO:0000256" key="8">
    <source>
        <dbReference type="ARBA" id="ARBA00049244"/>
    </source>
</evidence>
<evidence type="ECO:0000256" key="7">
    <source>
        <dbReference type="ARBA" id="ARBA00034754"/>
    </source>
</evidence>
<feature type="domain" description="DNA polymerase III delta N-terminal" evidence="10">
    <location>
        <begin position="22"/>
        <end position="136"/>
    </location>
</feature>
<dbReference type="Proteomes" id="UP000019276">
    <property type="component" value="Unassembled WGS sequence"/>
</dbReference>
<evidence type="ECO:0000256" key="3">
    <source>
        <dbReference type="ARBA" id="ARBA00022679"/>
    </source>
</evidence>
<comment type="caution">
    <text evidence="12">The sequence shown here is derived from an EMBL/GenBank/DDBJ whole genome shotgun (WGS) entry which is preliminary data.</text>
</comment>
<dbReference type="GO" id="GO:0009360">
    <property type="term" value="C:DNA polymerase III complex"/>
    <property type="evidence" value="ECO:0007669"/>
    <property type="project" value="UniProtKB-UniRule"/>
</dbReference>
<dbReference type="InterPro" id="IPR027417">
    <property type="entry name" value="P-loop_NTPase"/>
</dbReference>
<evidence type="ECO:0000256" key="9">
    <source>
        <dbReference type="NCBIfam" id="TIGR01128"/>
    </source>
</evidence>
<evidence type="ECO:0000313" key="13">
    <source>
        <dbReference type="Proteomes" id="UP000019276"/>
    </source>
</evidence>
<dbReference type="SUPFAM" id="SSF52540">
    <property type="entry name" value="P-loop containing nucleoside triphosphate hydrolases"/>
    <property type="match status" value="1"/>
</dbReference>
<evidence type="ECO:0000256" key="1">
    <source>
        <dbReference type="ARBA" id="ARBA00012417"/>
    </source>
</evidence>
<dbReference type="CDD" id="cd18138">
    <property type="entry name" value="HLD_clamp_pol_III_delta"/>
    <property type="match status" value="1"/>
</dbReference>
<evidence type="ECO:0000256" key="4">
    <source>
        <dbReference type="ARBA" id="ARBA00022695"/>
    </source>
</evidence>
<dbReference type="Pfam" id="PF14840">
    <property type="entry name" value="DNA_pol3_delt_C"/>
    <property type="match status" value="1"/>
</dbReference>
<dbReference type="Gene3D" id="1.20.272.10">
    <property type="match status" value="1"/>
</dbReference>
<dbReference type="NCBIfam" id="TIGR01128">
    <property type="entry name" value="holA"/>
    <property type="match status" value="1"/>
</dbReference>
<name>W7Q6G6_9ALTE</name>
<dbReference type="InterPro" id="IPR010372">
    <property type="entry name" value="DNA_pol3_delta_N"/>
</dbReference>
<evidence type="ECO:0000313" key="12">
    <source>
        <dbReference type="EMBL" id="EWH08359.1"/>
    </source>
</evidence>
<dbReference type="PANTHER" id="PTHR34388:SF1">
    <property type="entry name" value="DNA POLYMERASE III SUBUNIT DELTA"/>
    <property type="match status" value="1"/>
</dbReference>